<sequence>MRFILPLVLSVAATIVNADAQSDADYIASVTATRANFEGALMAQRPMLVSAIQHDLSTKGIALPDPERFFDMFVEVWIDSFTAEMQSVTAEIYLDLFSETELEALAAFYATDAGQAMLEKTPELMMRGAQAGAEVGMIAGMRAGPMMADRIRDENLIEFQSDDLLNALEQ</sequence>
<evidence type="ECO:0000313" key="4">
    <source>
        <dbReference type="Proteomes" id="UP000194664"/>
    </source>
</evidence>
<dbReference type="AlphaFoldDB" id="A0A251X0X7"/>
<accession>A0A251X0X7</accession>
<dbReference type="RefSeq" id="WP_086449616.1">
    <property type="nucleotide sequence ID" value="NZ_MSPP01000001.1"/>
</dbReference>
<evidence type="ECO:0000259" key="2">
    <source>
        <dbReference type="Pfam" id="PF09832"/>
    </source>
</evidence>
<feature type="chain" id="PRO_5012919644" description="DUF2059 domain-containing protein" evidence="1">
    <location>
        <begin position="21"/>
        <end position="170"/>
    </location>
</feature>
<evidence type="ECO:0000313" key="3">
    <source>
        <dbReference type="EMBL" id="OUD09964.1"/>
    </source>
</evidence>
<proteinExistence type="predicted"/>
<gene>
    <name evidence="3" type="ORF">BVC71_00105</name>
</gene>
<evidence type="ECO:0000256" key="1">
    <source>
        <dbReference type="SAM" id="SignalP"/>
    </source>
</evidence>
<feature type="signal peptide" evidence="1">
    <location>
        <begin position="1"/>
        <end position="20"/>
    </location>
</feature>
<name>A0A251X0X7_9RHOB</name>
<protein>
    <recommendedName>
        <fullName evidence="2">DUF2059 domain-containing protein</fullName>
    </recommendedName>
</protein>
<feature type="domain" description="DUF2059" evidence="2">
    <location>
        <begin position="84"/>
        <end position="137"/>
    </location>
</feature>
<dbReference type="Proteomes" id="UP000194664">
    <property type="component" value="Unassembled WGS sequence"/>
</dbReference>
<dbReference type="EMBL" id="MSPP01000001">
    <property type="protein sequence ID" value="OUD09964.1"/>
    <property type="molecule type" value="Genomic_DNA"/>
</dbReference>
<dbReference type="Pfam" id="PF09832">
    <property type="entry name" value="DUF2059"/>
    <property type="match status" value="1"/>
</dbReference>
<comment type="caution">
    <text evidence="3">The sequence shown here is derived from an EMBL/GenBank/DDBJ whole genome shotgun (WGS) entry which is preliminary data.</text>
</comment>
<keyword evidence="4" id="KW-1185">Reference proteome</keyword>
<keyword evidence="1" id="KW-0732">Signal</keyword>
<reference evidence="3 4" key="1">
    <citation type="submission" date="2016-12" db="EMBL/GenBank/DDBJ databases">
        <title>The draft genome sequence of HSLHS2.</title>
        <authorList>
            <person name="Hu D."/>
            <person name="Wang L."/>
            <person name="Shao Z."/>
        </authorList>
    </citation>
    <scope>NUCLEOTIDE SEQUENCE [LARGE SCALE GENOMIC DNA]</scope>
    <source>
        <strain evidence="3">MCCC 1A06712</strain>
    </source>
</reference>
<organism evidence="3 4">
    <name type="scientific">Marivivens niveibacter</name>
    <dbReference type="NCBI Taxonomy" id="1930667"/>
    <lineage>
        <taxon>Bacteria</taxon>
        <taxon>Pseudomonadati</taxon>
        <taxon>Pseudomonadota</taxon>
        <taxon>Alphaproteobacteria</taxon>
        <taxon>Rhodobacterales</taxon>
        <taxon>Paracoccaceae</taxon>
        <taxon>Marivivens group</taxon>
        <taxon>Marivivens</taxon>
    </lineage>
</organism>
<dbReference type="OrthoDB" id="7867090at2"/>
<dbReference type="InterPro" id="IPR018637">
    <property type="entry name" value="DUF2059"/>
</dbReference>